<evidence type="ECO:0000313" key="2">
    <source>
        <dbReference type="Proteomes" id="UP000314223"/>
    </source>
</evidence>
<reference evidence="1 2" key="1">
    <citation type="submission" date="2019-06" db="EMBL/GenBank/DDBJ databases">
        <authorList>
            <person name="Mardanova A.M."/>
            <person name="Pudova D.S."/>
            <person name="Shagimardanova E.I."/>
            <person name="Gogoleva N.E."/>
            <person name="Lutfullin M.T."/>
            <person name="Hadieva G.F."/>
            <person name="Sharipova M.R."/>
        </authorList>
    </citation>
    <scope>NUCLEOTIDE SEQUENCE [LARGE SCALE GENOMIC DNA]</scope>
    <source>
        <strain evidence="1 2">MG-1</strain>
    </source>
</reference>
<dbReference type="Proteomes" id="UP000314223">
    <property type="component" value="Unassembled WGS sequence"/>
</dbReference>
<protein>
    <submittedName>
        <fullName evidence="1">Uncharacterized protein</fullName>
    </submittedName>
</protein>
<dbReference type="RefSeq" id="WP_139470191.1">
    <property type="nucleotide sequence ID" value="NZ_VDMQ01000014.1"/>
</dbReference>
<sequence length="130" mass="14501">MLLTDEAAAPTTPMTALTIEISSTGVVECIFGHASAISHAVSMTEGWDTASWRYWRMIRNDAGARGPYRDSAPIPVRVRVEWAEDSEDRVAGIAMRQGFDGAIFIELRDRRCQAMGVRLRPEDVQPTHRL</sequence>
<gene>
    <name evidence="1" type="ORF">FHQ09_17335</name>
</gene>
<evidence type="ECO:0000313" key="1">
    <source>
        <dbReference type="EMBL" id="TNM52878.1"/>
    </source>
</evidence>
<accession>A0A5C4WX11</accession>
<organism evidence="1 2">
    <name type="scientific">Brevibacterium sediminis</name>
    <dbReference type="NCBI Taxonomy" id="1857024"/>
    <lineage>
        <taxon>Bacteria</taxon>
        <taxon>Bacillati</taxon>
        <taxon>Actinomycetota</taxon>
        <taxon>Actinomycetes</taxon>
        <taxon>Micrococcales</taxon>
        <taxon>Brevibacteriaceae</taxon>
        <taxon>Brevibacterium</taxon>
    </lineage>
</organism>
<dbReference type="EMBL" id="VDMQ01000014">
    <property type="protein sequence ID" value="TNM52878.1"/>
    <property type="molecule type" value="Genomic_DNA"/>
</dbReference>
<proteinExistence type="predicted"/>
<comment type="caution">
    <text evidence="1">The sequence shown here is derived from an EMBL/GenBank/DDBJ whole genome shotgun (WGS) entry which is preliminary data.</text>
</comment>
<name>A0A5C4WX11_9MICO</name>
<dbReference type="AlphaFoldDB" id="A0A5C4WX11"/>